<dbReference type="PANTHER" id="PTHR10502">
    <property type="entry name" value="ANNEXIN"/>
    <property type="match status" value="1"/>
</dbReference>
<evidence type="ECO:0008006" key="6">
    <source>
        <dbReference type="Google" id="ProtNLM"/>
    </source>
</evidence>
<dbReference type="FunFam" id="1.10.220.10:FF:000005">
    <property type="entry name" value="Annexin"/>
    <property type="match status" value="1"/>
</dbReference>
<dbReference type="GO" id="GO:0012506">
    <property type="term" value="C:vesicle membrane"/>
    <property type="evidence" value="ECO:0007669"/>
    <property type="project" value="TreeGrafter"/>
</dbReference>
<dbReference type="InterPro" id="IPR037104">
    <property type="entry name" value="Annexin_sf"/>
</dbReference>
<dbReference type="PRINTS" id="PR00196">
    <property type="entry name" value="ANNEXIN"/>
</dbReference>
<accession>A0AAW0VYG7</accession>
<feature type="non-terminal residue" evidence="4">
    <location>
        <position position="1"/>
    </location>
</feature>
<name>A0AAW0VYG7_CHEQU</name>
<dbReference type="PANTHER" id="PTHR10502:SF102">
    <property type="entry name" value="ANNEXIN B11"/>
    <property type="match status" value="1"/>
</dbReference>
<dbReference type="EMBL" id="JARKIK010000097">
    <property type="protein sequence ID" value="KAK8722007.1"/>
    <property type="molecule type" value="Genomic_DNA"/>
</dbReference>
<evidence type="ECO:0000256" key="1">
    <source>
        <dbReference type="ARBA" id="ARBA00007831"/>
    </source>
</evidence>
<dbReference type="GO" id="GO:0005509">
    <property type="term" value="F:calcium ion binding"/>
    <property type="evidence" value="ECO:0007669"/>
    <property type="project" value="InterPro"/>
</dbReference>
<dbReference type="GO" id="GO:0005634">
    <property type="term" value="C:nucleus"/>
    <property type="evidence" value="ECO:0007669"/>
    <property type="project" value="TreeGrafter"/>
</dbReference>
<proteinExistence type="inferred from homology"/>
<keyword evidence="3" id="KW-0041">Annexin</keyword>
<dbReference type="Gene3D" id="1.10.220.10">
    <property type="entry name" value="Annexin"/>
    <property type="match status" value="2"/>
</dbReference>
<protein>
    <recommendedName>
        <fullName evidence="6">Annexin</fullName>
    </recommendedName>
</protein>
<keyword evidence="2" id="KW-0677">Repeat</keyword>
<feature type="non-terminal residue" evidence="4">
    <location>
        <position position="110"/>
    </location>
</feature>
<sequence length="110" mass="12324">ACDPEKSSKKLRKAMKGIGTDARVIIQELTTHQNIQRQEIVEKYKDLYGRDLRKDLMDELGGTFEEAVLALLDSPNDLLVNALNKALKGHGTDEKTLIDILCCLTPDELE</sequence>
<comment type="caution">
    <text evidence="4">The sequence shown here is derived from an EMBL/GenBank/DDBJ whole genome shotgun (WGS) entry which is preliminary data.</text>
</comment>
<evidence type="ECO:0000313" key="4">
    <source>
        <dbReference type="EMBL" id="KAK8722007.1"/>
    </source>
</evidence>
<dbReference type="PROSITE" id="PS51897">
    <property type="entry name" value="ANNEXIN_2"/>
    <property type="match status" value="2"/>
</dbReference>
<evidence type="ECO:0000313" key="5">
    <source>
        <dbReference type="Proteomes" id="UP001445076"/>
    </source>
</evidence>
<dbReference type="GO" id="GO:0005544">
    <property type="term" value="F:calcium-dependent phospholipid binding"/>
    <property type="evidence" value="ECO:0007669"/>
    <property type="project" value="InterPro"/>
</dbReference>
<keyword evidence="5" id="KW-1185">Reference proteome</keyword>
<evidence type="ECO:0000256" key="2">
    <source>
        <dbReference type="ARBA" id="ARBA00022737"/>
    </source>
</evidence>
<dbReference type="GO" id="GO:0005737">
    <property type="term" value="C:cytoplasm"/>
    <property type="evidence" value="ECO:0007669"/>
    <property type="project" value="TreeGrafter"/>
</dbReference>
<dbReference type="InterPro" id="IPR018502">
    <property type="entry name" value="Annexin_repeat"/>
</dbReference>
<organism evidence="4 5">
    <name type="scientific">Cherax quadricarinatus</name>
    <name type="common">Australian red claw crayfish</name>
    <dbReference type="NCBI Taxonomy" id="27406"/>
    <lineage>
        <taxon>Eukaryota</taxon>
        <taxon>Metazoa</taxon>
        <taxon>Ecdysozoa</taxon>
        <taxon>Arthropoda</taxon>
        <taxon>Crustacea</taxon>
        <taxon>Multicrustacea</taxon>
        <taxon>Malacostraca</taxon>
        <taxon>Eumalacostraca</taxon>
        <taxon>Eucarida</taxon>
        <taxon>Decapoda</taxon>
        <taxon>Pleocyemata</taxon>
        <taxon>Astacidea</taxon>
        <taxon>Parastacoidea</taxon>
        <taxon>Parastacidae</taxon>
        <taxon>Cherax</taxon>
    </lineage>
</organism>
<dbReference type="SUPFAM" id="SSF47874">
    <property type="entry name" value="Annexin"/>
    <property type="match status" value="1"/>
</dbReference>
<dbReference type="GO" id="GO:0001786">
    <property type="term" value="F:phosphatidylserine binding"/>
    <property type="evidence" value="ECO:0007669"/>
    <property type="project" value="TreeGrafter"/>
</dbReference>
<reference evidence="4 5" key="1">
    <citation type="journal article" date="2024" name="BMC Genomics">
        <title>Genome assembly of redclaw crayfish (Cherax quadricarinatus) provides insights into its immune adaptation and hypoxia tolerance.</title>
        <authorList>
            <person name="Liu Z."/>
            <person name="Zheng J."/>
            <person name="Li H."/>
            <person name="Fang K."/>
            <person name="Wang S."/>
            <person name="He J."/>
            <person name="Zhou D."/>
            <person name="Weng S."/>
            <person name="Chi M."/>
            <person name="Gu Z."/>
            <person name="He J."/>
            <person name="Li F."/>
            <person name="Wang M."/>
        </authorList>
    </citation>
    <scope>NUCLEOTIDE SEQUENCE [LARGE SCALE GENOMIC DNA]</scope>
    <source>
        <strain evidence="4">ZL_2023a</strain>
    </source>
</reference>
<evidence type="ECO:0000256" key="3">
    <source>
        <dbReference type="ARBA" id="ARBA00023216"/>
    </source>
</evidence>
<dbReference type="SMART" id="SM00335">
    <property type="entry name" value="ANX"/>
    <property type="match status" value="1"/>
</dbReference>
<dbReference type="Proteomes" id="UP001445076">
    <property type="component" value="Unassembled WGS sequence"/>
</dbReference>
<gene>
    <name evidence="4" type="ORF">OTU49_012425</name>
</gene>
<dbReference type="GO" id="GO:0005886">
    <property type="term" value="C:plasma membrane"/>
    <property type="evidence" value="ECO:0007669"/>
    <property type="project" value="TreeGrafter"/>
</dbReference>
<comment type="similarity">
    <text evidence="1">Belongs to the annexin family.</text>
</comment>
<dbReference type="AlphaFoldDB" id="A0AAW0VYG7"/>
<dbReference type="InterPro" id="IPR001464">
    <property type="entry name" value="Annexin"/>
</dbReference>
<dbReference type="Pfam" id="PF00191">
    <property type="entry name" value="Annexin"/>
    <property type="match status" value="1"/>
</dbReference>